<organism evidence="1 2">
    <name type="scientific">Ziziphus jujuba</name>
    <name type="common">Chinese jujube</name>
    <name type="synonym">Ziziphus sativa</name>
    <dbReference type="NCBI Taxonomy" id="326968"/>
    <lineage>
        <taxon>Eukaryota</taxon>
        <taxon>Viridiplantae</taxon>
        <taxon>Streptophyta</taxon>
        <taxon>Embryophyta</taxon>
        <taxon>Tracheophyta</taxon>
        <taxon>Spermatophyta</taxon>
        <taxon>Magnoliopsida</taxon>
        <taxon>eudicotyledons</taxon>
        <taxon>Gunneridae</taxon>
        <taxon>Pentapetalae</taxon>
        <taxon>rosids</taxon>
        <taxon>fabids</taxon>
        <taxon>Rosales</taxon>
        <taxon>Rhamnaceae</taxon>
        <taxon>Paliureae</taxon>
        <taxon>Ziziphus</taxon>
    </lineage>
</organism>
<accession>A0ABM3I3T7</accession>
<dbReference type="Proteomes" id="UP001652623">
    <property type="component" value="Chromosome 6"/>
</dbReference>
<dbReference type="GeneID" id="107429854"/>
<proteinExistence type="predicted"/>
<gene>
    <name evidence="2" type="primary">LOC107429854</name>
</gene>
<dbReference type="InterPro" id="IPR002036">
    <property type="entry name" value="YbeY"/>
</dbReference>
<name>A0ABM3I3T7_ZIZJJ</name>
<protein>
    <submittedName>
        <fullName evidence="2">Uncharacterized protein LOC107429854 isoform X2</fullName>
    </submittedName>
</protein>
<evidence type="ECO:0000313" key="2">
    <source>
        <dbReference type="RefSeq" id="XP_048320031.2"/>
    </source>
</evidence>
<dbReference type="PANTHER" id="PTHR46986:SF1">
    <property type="entry name" value="ENDORIBONUCLEASE YBEY, CHLOROPLASTIC"/>
    <property type="match status" value="1"/>
</dbReference>
<keyword evidence="1" id="KW-1185">Reference proteome</keyword>
<reference evidence="2" key="1">
    <citation type="submission" date="2025-08" db="UniProtKB">
        <authorList>
            <consortium name="RefSeq"/>
        </authorList>
    </citation>
    <scope>IDENTIFICATION</scope>
    <source>
        <tissue evidence="2">Seedling</tissue>
    </source>
</reference>
<dbReference type="PANTHER" id="PTHR46986">
    <property type="entry name" value="ENDORIBONUCLEASE YBEY, CHLOROPLASTIC"/>
    <property type="match status" value="1"/>
</dbReference>
<sequence>MGLATTAIVPEPLCSARSKPSRSRVSVKDRAQGRIPAIVFSQSLLDKKPSNRSRGVEVVIMGKTRPAVLSAFKMVDLIGNGGIVFEVSPGVFLQMSNRSPL</sequence>
<dbReference type="RefSeq" id="XP_048320031.2">
    <property type="nucleotide sequence ID" value="XM_048464074.2"/>
</dbReference>
<evidence type="ECO:0000313" key="1">
    <source>
        <dbReference type="Proteomes" id="UP001652623"/>
    </source>
</evidence>